<sequence length="82" mass="9677">MENHEEEEIKNIEQFQISRSEHSDDDTSEAEENEYTEEEVQFADGEGTQLDEKVDELEEDDELTDNPLEDEDESQDKLDHEE</sequence>
<organism evidence="2 3">
    <name type="scientific">Pedobacter yonginense</name>
    <dbReference type="NCBI Taxonomy" id="651869"/>
    <lineage>
        <taxon>Bacteria</taxon>
        <taxon>Pseudomonadati</taxon>
        <taxon>Bacteroidota</taxon>
        <taxon>Sphingobacteriia</taxon>
        <taxon>Sphingobacteriales</taxon>
        <taxon>Sphingobacteriaceae</taxon>
        <taxon>Pedobacter</taxon>
    </lineage>
</organism>
<evidence type="ECO:0000256" key="1">
    <source>
        <dbReference type="SAM" id="MobiDB-lite"/>
    </source>
</evidence>
<dbReference type="AlphaFoldDB" id="A0A317EUA4"/>
<dbReference type="EMBL" id="QGNZ01000001">
    <property type="protein sequence ID" value="PWS28718.1"/>
    <property type="molecule type" value="Genomic_DNA"/>
</dbReference>
<feature type="compositionally biased region" description="Acidic residues" evidence="1">
    <location>
        <begin position="23"/>
        <end position="41"/>
    </location>
</feature>
<keyword evidence="3" id="KW-1185">Reference proteome</keyword>
<name>A0A317EUA4_9SPHI</name>
<feature type="compositionally biased region" description="Basic and acidic residues" evidence="1">
    <location>
        <begin position="1"/>
        <end position="11"/>
    </location>
</feature>
<evidence type="ECO:0000313" key="3">
    <source>
        <dbReference type="Proteomes" id="UP000245379"/>
    </source>
</evidence>
<evidence type="ECO:0000313" key="2">
    <source>
        <dbReference type="EMBL" id="PWS28718.1"/>
    </source>
</evidence>
<comment type="caution">
    <text evidence="2">The sequence shown here is derived from an EMBL/GenBank/DDBJ whole genome shotgun (WGS) entry which is preliminary data.</text>
</comment>
<feature type="region of interest" description="Disordered" evidence="1">
    <location>
        <begin position="1"/>
        <end position="82"/>
    </location>
</feature>
<reference evidence="2 3" key="1">
    <citation type="submission" date="2018-05" db="EMBL/GenBank/DDBJ databases">
        <title>Pedobacter paludis sp. nov., isolated from wetland soil.</title>
        <authorList>
            <person name="Zhang Y."/>
            <person name="Wang G."/>
        </authorList>
    </citation>
    <scope>NUCLEOTIDE SEQUENCE [LARGE SCALE GENOMIC DNA]</scope>
    <source>
        <strain evidence="2 3">KCTC22721</strain>
    </source>
</reference>
<proteinExistence type="predicted"/>
<protein>
    <submittedName>
        <fullName evidence="2">Uncharacterized protein</fullName>
    </submittedName>
</protein>
<feature type="compositionally biased region" description="Acidic residues" evidence="1">
    <location>
        <begin position="53"/>
        <end position="74"/>
    </location>
</feature>
<dbReference type="Proteomes" id="UP000245379">
    <property type="component" value="Unassembled WGS sequence"/>
</dbReference>
<gene>
    <name evidence="2" type="ORF">DHW03_02420</name>
</gene>
<accession>A0A317EUA4</accession>
<dbReference type="RefSeq" id="WP_109924148.1">
    <property type="nucleotide sequence ID" value="NZ_QGNZ01000001.1"/>
</dbReference>